<keyword evidence="4" id="KW-1185">Reference proteome</keyword>
<feature type="transmembrane region" description="Helical" evidence="1">
    <location>
        <begin position="47"/>
        <end position="66"/>
    </location>
</feature>
<protein>
    <recommendedName>
        <fullName evidence="5">CcmD family protein</fullName>
    </recommendedName>
</protein>
<feature type="chain" id="PRO_5043964457" description="CcmD family protein" evidence="2">
    <location>
        <begin position="20"/>
        <end position="93"/>
    </location>
</feature>
<evidence type="ECO:0000256" key="1">
    <source>
        <dbReference type="SAM" id="Phobius"/>
    </source>
</evidence>
<evidence type="ECO:0000313" key="3">
    <source>
        <dbReference type="EMBL" id="BDD11238.1"/>
    </source>
</evidence>
<evidence type="ECO:0000313" key="4">
    <source>
        <dbReference type="Proteomes" id="UP001348817"/>
    </source>
</evidence>
<proteinExistence type="predicted"/>
<dbReference type="KEGG" id="fax:FUAX_36700"/>
<evidence type="ECO:0000256" key="2">
    <source>
        <dbReference type="SAM" id="SignalP"/>
    </source>
</evidence>
<name>A0AAU9CT34_9BACT</name>
<gene>
    <name evidence="3" type="ORF">FUAX_36700</name>
</gene>
<sequence>MKKLSLSLVFAIAAVAGFAQDKIPVKAEDYANYSIEMADQFRADGKIYVVVAVMLVIFAVMAVYLIRLEKKASKIEAGLEELKRIRTEENQAV</sequence>
<dbReference type="AlphaFoldDB" id="A0AAU9CT34"/>
<dbReference type="Pfam" id="PF20077">
    <property type="entry name" value="CcmD_alt"/>
    <property type="match status" value="1"/>
</dbReference>
<dbReference type="RefSeq" id="WP_338392742.1">
    <property type="nucleotide sequence ID" value="NZ_AP025314.1"/>
</dbReference>
<organism evidence="3 4">
    <name type="scientific">Fulvitalea axinellae</name>
    <dbReference type="NCBI Taxonomy" id="1182444"/>
    <lineage>
        <taxon>Bacteria</taxon>
        <taxon>Pseudomonadati</taxon>
        <taxon>Bacteroidota</taxon>
        <taxon>Cytophagia</taxon>
        <taxon>Cytophagales</taxon>
        <taxon>Persicobacteraceae</taxon>
        <taxon>Fulvitalea</taxon>
    </lineage>
</organism>
<keyword evidence="1" id="KW-1133">Transmembrane helix</keyword>
<accession>A0AAU9CT34</accession>
<dbReference type="Proteomes" id="UP001348817">
    <property type="component" value="Chromosome"/>
</dbReference>
<feature type="signal peptide" evidence="2">
    <location>
        <begin position="1"/>
        <end position="19"/>
    </location>
</feature>
<dbReference type="EMBL" id="AP025314">
    <property type="protein sequence ID" value="BDD11238.1"/>
    <property type="molecule type" value="Genomic_DNA"/>
</dbReference>
<evidence type="ECO:0008006" key="5">
    <source>
        <dbReference type="Google" id="ProtNLM"/>
    </source>
</evidence>
<keyword evidence="1" id="KW-0472">Membrane</keyword>
<keyword evidence="1" id="KW-0812">Transmembrane</keyword>
<reference evidence="3 4" key="1">
    <citation type="submission" date="2021-12" db="EMBL/GenBank/DDBJ databases">
        <title>Genome sequencing of bacteria with rrn-lacking chromosome and rrn-plasmid.</title>
        <authorList>
            <person name="Anda M."/>
            <person name="Iwasaki W."/>
        </authorList>
    </citation>
    <scope>NUCLEOTIDE SEQUENCE [LARGE SCALE GENOMIC DNA]</scope>
    <source>
        <strain evidence="3 4">DSM 100852</strain>
    </source>
</reference>
<keyword evidence="2" id="KW-0732">Signal</keyword>